<protein>
    <submittedName>
        <fullName evidence="3">Fibronectin type III domain-containing protein</fullName>
    </submittedName>
</protein>
<evidence type="ECO:0000259" key="2">
    <source>
        <dbReference type="PROSITE" id="PS50853"/>
    </source>
</evidence>
<dbReference type="AlphaFoldDB" id="A0A562ZI80"/>
<feature type="region of interest" description="Disordered" evidence="1">
    <location>
        <begin position="18"/>
        <end position="43"/>
    </location>
</feature>
<dbReference type="Gene3D" id="2.60.40.10">
    <property type="entry name" value="Immunoglobulins"/>
    <property type="match status" value="1"/>
</dbReference>
<dbReference type="InterPro" id="IPR013783">
    <property type="entry name" value="Ig-like_fold"/>
</dbReference>
<dbReference type="SUPFAM" id="SSF49265">
    <property type="entry name" value="Fibronectin type III"/>
    <property type="match status" value="1"/>
</dbReference>
<dbReference type="EMBL" id="VOBQ01000020">
    <property type="protein sequence ID" value="TWO68299.1"/>
    <property type="molecule type" value="Genomic_DNA"/>
</dbReference>
<reference evidence="3 4" key="1">
    <citation type="submission" date="2019-07" db="EMBL/GenBank/DDBJ databases">
        <title>Caenimonas sedimenti sp. nov., isolated from activated sludge.</title>
        <authorList>
            <person name="Xu J."/>
        </authorList>
    </citation>
    <scope>NUCLEOTIDE SEQUENCE [LARGE SCALE GENOMIC DNA]</scope>
    <source>
        <strain evidence="3 4">HX-9-20</strain>
    </source>
</reference>
<evidence type="ECO:0000256" key="1">
    <source>
        <dbReference type="SAM" id="MobiDB-lite"/>
    </source>
</evidence>
<dbReference type="PROSITE" id="PS51257">
    <property type="entry name" value="PROKAR_LIPOPROTEIN"/>
    <property type="match status" value="1"/>
</dbReference>
<gene>
    <name evidence="3" type="ORF">FN976_23810</name>
</gene>
<dbReference type="RefSeq" id="WP_145895610.1">
    <property type="nucleotide sequence ID" value="NZ_VOBQ01000020.1"/>
</dbReference>
<proteinExistence type="predicted"/>
<evidence type="ECO:0000313" key="4">
    <source>
        <dbReference type="Proteomes" id="UP000318199"/>
    </source>
</evidence>
<accession>A0A562ZI80</accession>
<evidence type="ECO:0000313" key="3">
    <source>
        <dbReference type="EMBL" id="TWO68299.1"/>
    </source>
</evidence>
<organism evidence="3 4">
    <name type="scientific">Caenimonas sedimenti</name>
    <dbReference type="NCBI Taxonomy" id="2596921"/>
    <lineage>
        <taxon>Bacteria</taxon>
        <taxon>Pseudomonadati</taxon>
        <taxon>Pseudomonadota</taxon>
        <taxon>Betaproteobacteria</taxon>
        <taxon>Burkholderiales</taxon>
        <taxon>Comamonadaceae</taxon>
        <taxon>Caenimonas</taxon>
    </lineage>
</organism>
<feature type="domain" description="Fibronectin type-III" evidence="2">
    <location>
        <begin position="59"/>
        <end position="150"/>
    </location>
</feature>
<keyword evidence="4" id="KW-1185">Reference proteome</keyword>
<name>A0A562ZI80_9BURK</name>
<dbReference type="PROSITE" id="PS50853">
    <property type="entry name" value="FN3"/>
    <property type="match status" value="1"/>
</dbReference>
<sequence>MRIVLALGTLALLGACGGGSSPEPATPAPAPAPPAPAPAPVAPPAAVQAPAGVTLAQTGGRALGAVTVASSTQLLLRWTTAGRVDHFRVTATDDTGGVPLALTAPADATQLVLASLKAATTYAVTLTACGDAACATSAAAAPTSGATPAEHWQLQGSGNRTAGLARIVSDGNARISATRFGPEASAVTANRVQLYYGPSGQSRQILTTALGTRTIDAAVPASYLAFSSSGGTTGLHAPVSSTPWIAGMATGQGVPLAASLGAKVRLFFEAQGADGRTRIFSVDSADGYTGQDFHAGVPTACTTAADYSAGGGCAPQVAIGVEGDSVAAASRIQNARQHKVGWPTLTDWRWDGAAGTFMVFTVDRVSGCSSFNMNHAYAVWSGSAWQVQYDAAGCPKMFTSAQAAFPLHVGGARYKLYYGDPSVTAGRLAGQLPFLGPKKLIYADGARSGAPDRVDFEDWENQSRAREVVFLWPNGDRLDATAHGYIDDYHFLMPTGSADLQVMYMAITNGTEAPFGAAAVLLNP</sequence>
<dbReference type="InterPro" id="IPR036116">
    <property type="entry name" value="FN3_sf"/>
</dbReference>
<dbReference type="Proteomes" id="UP000318199">
    <property type="component" value="Unassembled WGS sequence"/>
</dbReference>
<comment type="caution">
    <text evidence="3">The sequence shown here is derived from an EMBL/GenBank/DDBJ whole genome shotgun (WGS) entry which is preliminary data.</text>
</comment>
<feature type="compositionally biased region" description="Pro residues" evidence="1">
    <location>
        <begin position="24"/>
        <end position="43"/>
    </location>
</feature>
<dbReference type="InterPro" id="IPR003961">
    <property type="entry name" value="FN3_dom"/>
</dbReference>